<comment type="function">
    <text evidence="4">The branched-chain alpha-keto dehydrogenase complex catalyzes the overall conversion of alpha-keto acids to acyl-CoA and CO(2). It contains multiple copies of three enzymatic components: branched-chain alpha-keto acid decarboxylase (E1), lipoamide acyltransferase (E2) and lipoamide dehydrogenase (E3).</text>
</comment>
<comment type="cofactor">
    <cofactor evidence="4">
        <name>thiamine diphosphate</name>
        <dbReference type="ChEBI" id="CHEBI:58937"/>
    </cofactor>
</comment>
<keyword evidence="3 4" id="KW-0560">Oxidoreductase</keyword>
<evidence type="ECO:0000256" key="3">
    <source>
        <dbReference type="ARBA" id="ARBA00023002"/>
    </source>
</evidence>
<evidence type="ECO:0000259" key="5">
    <source>
        <dbReference type="Pfam" id="PF00676"/>
    </source>
</evidence>
<dbReference type="EC" id="1.2.4.4" evidence="4"/>
<dbReference type="SUPFAM" id="SSF52518">
    <property type="entry name" value="Thiamin diphosphate-binding fold (THDP-binding)"/>
    <property type="match status" value="1"/>
</dbReference>
<dbReference type="GO" id="GO:0003863">
    <property type="term" value="F:branched-chain 2-oxo acid dehydrogenase activity"/>
    <property type="evidence" value="ECO:0007669"/>
    <property type="project" value="UniProtKB-EC"/>
</dbReference>
<dbReference type="Proteomes" id="UP000095283">
    <property type="component" value="Unplaced"/>
</dbReference>
<reference evidence="7" key="1">
    <citation type="submission" date="2016-11" db="UniProtKB">
        <authorList>
            <consortium name="WormBaseParasite"/>
        </authorList>
    </citation>
    <scope>IDENTIFICATION</scope>
</reference>
<dbReference type="Pfam" id="PF00676">
    <property type="entry name" value="E1_dh"/>
    <property type="match status" value="1"/>
</dbReference>
<evidence type="ECO:0000313" key="7">
    <source>
        <dbReference type="WBParaSite" id="Hba_10611"/>
    </source>
</evidence>
<dbReference type="WBParaSite" id="Hba_10611">
    <property type="protein sequence ID" value="Hba_10611"/>
    <property type="gene ID" value="Hba_10611"/>
</dbReference>
<organism evidence="6 7">
    <name type="scientific">Heterorhabditis bacteriophora</name>
    <name type="common">Entomopathogenic nematode worm</name>
    <dbReference type="NCBI Taxonomy" id="37862"/>
    <lineage>
        <taxon>Eukaryota</taxon>
        <taxon>Metazoa</taxon>
        <taxon>Ecdysozoa</taxon>
        <taxon>Nematoda</taxon>
        <taxon>Chromadorea</taxon>
        <taxon>Rhabditida</taxon>
        <taxon>Rhabditina</taxon>
        <taxon>Rhabditomorpha</taxon>
        <taxon>Strongyloidea</taxon>
        <taxon>Heterorhabditidae</taxon>
        <taxon>Heterorhabditis</taxon>
    </lineage>
</organism>
<protein>
    <recommendedName>
        <fullName evidence="4">2-oxoisovalerate dehydrogenase subunit alpha</fullName>
        <ecNumber evidence="4">1.2.4.4</ecNumber>
    </recommendedName>
    <alternativeName>
        <fullName evidence="4">Branched-chain alpha-keto acid dehydrogenase E1 component alpha chain</fullName>
    </alternativeName>
</protein>
<name>A0A1I7WZK1_HETBA</name>
<keyword evidence="6" id="KW-1185">Reference proteome</keyword>
<dbReference type="AlphaFoldDB" id="A0A1I7WZK1"/>
<accession>A0A1I7WZK1</accession>
<keyword evidence="4" id="KW-0786">Thiamine pyrophosphate</keyword>
<comment type="catalytic activity">
    <reaction evidence="4">
        <text>N(6)-[(R)-lipoyl]-L-lysyl-[protein] + 3-methyl-2-oxobutanoate + H(+) = N(6)-[(R)-S(8)-2-methylpropanoyldihydrolipoyl]-L-lysyl-[protein] + CO2</text>
        <dbReference type="Rhea" id="RHEA:13457"/>
        <dbReference type="Rhea" id="RHEA-COMP:10474"/>
        <dbReference type="Rhea" id="RHEA-COMP:10497"/>
        <dbReference type="ChEBI" id="CHEBI:11851"/>
        <dbReference type="ChEBI" id="CHEBI:15378"/>
        <dbReference type="ChEBI" id="CHEBI:16526"/>
        <dbReference type="ChEBI" id="CHEBI:83099"/>
        <dbReference type="ChEBI" id="CHEBI:83142"/>
        <dbReference type="EC" id="1.2.4.4"/>
    </reaction>
</comment>
<keyword evidence="2" id="KW-0809">Transit peptide</keyword>
<dbReference type="Gene3D" id="3.40.50.970">
    <property type="match status" value="1"/>
</dbReference>
<dbReference type="GO" id="GO:0009083">
    <property type="term" value="P:branched-chain amino acid catabolic process"/>
    <property type="evidence" value="ECO:0007669"/>
    <property type="project" value="TreeGrafter"/>
</dbReference>
<comment type="similarity">
    <text evidence="1 4">Belongs to the BCKDHA family.</text>
</comment>
<evidence type="ECO:0000256" key="2">
    <source>
        <dbReference type="ARBA" id="ARBA00022946"/>
    </source>
</evidence>
<evidence type="ECO:0000256" key="4">
    <source>
        <dbReference type="RuleBase" id="RU365014"/>
    </source>
</evidence>
<proteinExistence type="inferred from homology"/>
<dbReference type="PANTHER" id="PTHR43380:SF1">
    <property type="entry name" value="2-OXOISOVALERATE DEHYDROGENASE SUBUNIT ALPHA, MITOCHONDRIAL"/>
    <property type="match status" value="1"/>
</dbReference>
<dbReference type="InterPro" id="IPR029061">
    <property type="entry name" value="THDP-binding"/>
</dbReference>
<dbReference type="PANTHER" id="PTHR43380">
    <property type="entry name" value="2-OXOISOVALERATE DEHYDROGENASE SUBUNIT ALPHA, MITOCHONDRIAL"/>
    <property type="match status" value="1"/>
</dbReference>
<feature type="domain" description="Dehydrogenase E1 component" evidence="5">
    <location>
        <begin position="18"/>
        <end position="161"/>
    </location>
</feature>
<dbReference type="InterPro" id="IPR001017">
    <property type="entry name" value="DH_E1"/>
</dbReference>
<evidence type="ECO:0000256" key="1">
    <source>
        <dbReference type="ARBA" id="ARBA00008646"/>
    </source>
</evidence>
<dbReference type="InterPro" id="IPR050771">
    <property type="entry name" value="Alpha-ketoacid_DH_E1_comp"/>
</dbReference>
<sequence>MYLGNICMIQETSLKIYRDMTQLNIMDGILYDSQRQGRISFYMTNFGEEGNHVGSAAALKNTDLVYGQYREAGVLMWRGFPMEQFMHQCYGNSQDIGKGRQMPVHYGSSEHNFVTISSPLTTQLPQKNNDRIVCVYFGDGAASEGDAHAAFNFAATLVYSITLNLHASIPSGKIYSLFRDVSKGLMRQREALDDHLKEYKQYYPFENYLTK</sequence>
<evidence type="ECO:0000313" key="6">
    <source>
        <dbReference type="Proteomes" id="UP000095283"/>
    </source>
</evidence>